<dbReference type="RefSeq" id="WP_041993543.1">
    <property type="nucleotide sequence ID" value="NZ_CDOD01000037.1"/>
</dbReference>
<dbReference type="STRING" id="28189.CCYN74_90034"/>
<sequence length="255" mass="29299">MRKIILGITLLTGIMCNAQQTETSKNHFFNTNIDYQIRANFSVGGSAPIGIPREIRKIESYNPMILLGAEINTTKWFSDEKIWGIRLGIHSERKGMETKAQVKNYITEIEKSGEKIRGYYTGMVKTEVINSYISLPISVVYRISDRWNLYTGGYFSRAIYQQFKGSVSEGYLRQDTPIGAKISFEQNEQAKYDFSDKIQKTEWGALLGAEWYLSDKFCFFPEITYSFNSLLNPNFEAISFSLHNVYLNLGFGYSF</sequence>
<gene>
    <name evidence="2" type="ORF">CCYN2B_420012</name>
</gene>
<name>A0A0B7HKH5_9FLAO</name>
<dbReference type="InterPro" id="IPR011250">
    <property type="entry name" value="OMP/PagP_B-barrel"/>
</dbReference>
<evidence type="ECO:0000313" key="3">
    <source>
        <dbReference type="Proteomes" id="UP000038055"/>
    </source>
</evidence>
<protein>
    <recommendedName>
        <fullName evidence="1">Outer membrane protein beta-barrel domain-containing protein</fullName>
    </recommendedName>
</protein>
<dbReference type="Proteomes" id="UP000038055">
    <property type="component" value="Unassembled WGS sequence"/>
</dbReference>
<proteinExistence type="predicted"/>
<keyword evidence="3" id="KW-1185">Reference proteome</keyword>
<dbReference type="InterPro" id="IPR025665">
    <property type="entry name" value="Beta-barrel_OMP_2"/>
</dbReference>
<dbReference type="EMBL" id="CDOD01000037">
    <property type="protein sequence ID" value="CEN38043.1"/>
    <property type="molecule type" value="Genomic_DNA"/>
</dbReference>
<organism evidence="2 3">
    <name type="scientific">Capnocytophaga cynodegmi</name>
    <dbReference type="NCBI Taxonomy" id="28189"/>
    <lineage>
        <taxon>Bacteria</taxon>
        <taxon>Pseudomonadati</taxon>
        <taxon>Bacteroidota</taxon>
        <taxon>Flavobacteriia</taxon>
        <taxon>Flavobacteriales</taxon>
        <taxon>Flavobacteriaceae</taxon>
        <taxon>Capnocytophaga</taxon>
    </lineage>
</organism>
<accession>A0A0B7HKH5</accession>
<evidence type="ECO:0000259" key="1">
    <source>
        <dbReference type="Pfam" id="PF13568"/>
    </source>
</evidence>
<feature type="domain" description="Outer membrane protein beta-barrel" evidence="1">
    <location>
        <begin position="18"/>
        <end position="231"/>
    </location>
</feature>
<reference evidence="3" key="1">
    <citation type="submission" date="2015-01" db="EMBL/GenBank/DDBJ databases">
        <authorList>
            <person name="MANFREDI Pablo"/>
        </authorList>
    </citation>
    <scope>NUCLEOTIDE SEQUENCE [LARGE SCALE GENOMIC DNA]</scope>
    <source>
        <strain evidence="3">Ccyn2B</strain>
    </source>
</reference>
<dbReference type="SUPFAM" id="SSF56925">
    <property type="entry name" value="OMPA-like"/>
    <property type="match status" value="1"/>
</dbReference>
<dbReference type="AlphaFoldDB" id="A0A0B7HKH5"/>
<evidence type="ECO:0000313" key="2">
    <source>
        <dbReference type="EMBL" id="CEN38043.1"/>
    </source>
</evidence>
<dbReference type="Pfam" id="PF13568">
    <property type="entry name" value="OMP_b-brl_2"/>
    <property type="match status" value="1"/>
</dbReference>
<dbReference type="eggNOG" id="ENOG502ZGCS">
    <property type="taxonomic scope" value="Bacteria"/>
</dbReference>